<proteinExistence type="predicted"/>
<evidence type="ECO:0008006" key="2">
    <source>
        <dbReference type="Google" id="ProtNLM"/>
    </source>
</evidence>
<dbReference type="EMBL" id="UINC01151570">
    <property type="protein sequence ID" value="SVD45259.1"/>
    <property type="molecule type" value="Genomic_DNA"/>
</dbReference>
<feature type="non-terminal residue" evidence="1">
    <location>
        <position position="259"/>
    </location>
</feature>
<reference evidence="1" key="1">
    <citation type="submission" date="2018-05" db="EMBL/GenBank/DDBJ databases">
        <authorList>
            <person name="Lanie J.A."/>
            <person name="Ng W.-L."/>
            <person name="Kazmierczak K.M."/>
            <person name="Andrzejewski T.M."/>
            <person name="Davidsen T.M."/>
            <person name="Wayne K.J."/>
            <person name="Tettelin H."/>
            <person name="Glass J.I."/>
            <person name="Rusch D."/>
            <person name="Podicherti R."/>
            <person name="Tsui H.-C.T."/>
            <person name="Winkler M.E."/>
        </authorList>
    </citation>
    <scope>NUCLEOTIDE SEQUENCE</scope>
</reference>
<name>A0A382VFI5_9ZZZZ</name>
<organism evidence="1">
    <name type="scientific">marine metagenome</name>
    <dbReference type="NCBI Taxonomy" id="408172"/>
    <lineage>
        <taxon>unclassified sequences</taxon>
        <taxon>metagenomes</taxon>
        <taxon>ecological metagenomes</taxon>
    </lineage>
</organism>
<feature type="non-terminal residue" evidence="1">
    <location>
        <position position="1"/>
    </location>
</feature>
<protein>
    <recommendedName>
        <fullName evidence="2">DUF4268 domain-containing protein</fullName>
    </recommendedName>
</protein>
<sequence>VANEELILGRIKKLGAREIFKHEAHTFTPWLADNLNLLADAIGIPLEAVATEVPVGDFSLAIHAEDPDGKTVIIENQFGRTDHDHLGKVLVYGAGQDASIVVWVAEDFRDEHRAAIDWLNENSATGGPAFFAVALGAIAIDNSAPAPTFEVVCQPNDFKPPPTPHHRWTVDSFKKALAESNLEWLAVAEKIFQHSDERGWALWHGSGQKFGSTYFYCRENQRPMLFAIWTNGDFFGGWANHDSHSSDSRWDSLIEFFLK</sequence>
<dbReference type="AlphaFoldDB" id="A0A382VFI5"/>
<gene>
    <name evidence="1" type="ORF">METZ01_LOCUS398113</name>
</gene>
<evidence type="ECO:0000313" key="1">
    <source>
        <dbReference type="EMBL" id="SVD45259.1"/>
    </source>
</evidence>
<accession>A0A382VFI5</accession>